<feature type="transmembrane region" description="Helical" evidence="1">
    <location>
        <begin position="198"/>
        <end position="216"/>
    </location>
</feature>
<organism evidence="2 3">
    <name type="scientific">Phenylobacterium terrae</name>
    <dbReference type="NCBI Taxonomy" id="2665495"/>
    <lineage>
        <taxon>Bacteria</taxon>
        <taxon>Pseudomonadati</taxon>
        <taxon>Pseudomonadota</taxon>
        <taxon>Alphaproteobacteria</taxon>
        <taxon>Caulobacterales</taxon>
        <taxon>Caulobacteraceae</taxon>
        <taxon>Phenylobacterium</taxon>
    </lineage>
</organism>
<feature type="transmembrane region" description="Helical" evidence="1">
    <location>
        <begin position="252"/>
        <end position="274"/>
    </location>
</feature>
<accession>A0ABW4N088</accession>
<dbReference type="EMBL" id="JBHUEY010000001">
    <property type="protein sequence ID" value="MFD1782090.1"/>
    <property type="molecule type" value="Genomic_DNA"/>
</dbReference>
<dbReference type="Pfam" id="PF12412">
    <property type="entry name" value="DUF3667"/>
    <property type="match status" value="1"/>
</dbReference>
<keyword evidence="1" id="KW-1133">Transmembrane helix</keyword>
<dbReference type="RefSeq" id="WP_377281081.1">
    <property type="nucleotide sequence ID" value="NZ_JBHRSI010000003.1"/>
</dbReference>
<feature type="transmembrane region" description="Helical" evidence="1">
    <location>
        <begin position="286"/>
        <end position="308"/>
    </location>
</feature>
<reference evidence="3" key="1">
    <citation type="journal article" date="2019" name="Int. J. Syst. Evol. Microbiol.">
        <title>The Global Catalogue of Microorganisms (GCM) 10K type strain sequencing project: providing services to taxonomists for standard genome sequencing and annotation.</title>
        <authorList>
            <consortium name="The Broad Institute Genomics Platform"/>
            <consortium name="The Broad Institute Genome Sequencing Center for Infectious Disease"/>
            <person name="Wu L."/>
            <person name="Ma J."/>
        </authorList>
    </citation>
    <scope>NUCLEOTIDE SEQUENCE [LARGE SCALE GENOMIC DNA]</scope>
    <source>
        <strain evidence="3">DFY28</strain>
    </source>
</reference>
<keyword evidence="3" id="KW-1185">Reference proteome</keyword>
<name>A0ABW4N088_9CAUL</name>
<evidence type="ECO:0000313" key="2">
    <source>
        <dbReference type="EMBL" id="MFD1782090.1"/>
    </source>
</evidence>
<evidence type="ECO:0000256" key="1">
    <source>
        <dbReference type="SAM" id="Phobius"/>
    </source>
</evidence>
<evidence type="ECO:0000313" key="3">
    <source>
        <dbReference type="Proteomes" id="UP001597237"/>
    </source>
</evidence>
<dbReference type="Proteomes" id="UP001597237">
    <property type="component" value="Unassembled WGS sequence"/>
</dbReference>
<feature type="transmembrane region" description="Helical" evidence="1">
    <location>
        <begin position="95"/>
        <end position="115"/>
    </location>
</feature>
<keyword evidence="1" id="KW-0472">Membrane</keyword>
<feature type="transmembrane region" description="Helical" evidence="1">
    <location>
        <begin position="228"/>
        <end position="246"/>
    </location>
</feature>
<keyword evidence="1" id="KW-0812">Transmembrane</keyword>
<sequence length="310" mass="33411">MTLAEQPIAVEPPDAAASDHAAPAACRNCGAPLGGKYCQDCGQQAHLHGRLVDLLGEMFEGVAHFDGRLWRTLPLLAFRPGELSRRWKAGERARFVPPLHVFLFAIFLVFTLPYVTGSSSEPLTAQDATEARARVASEVAERSAQANVVLPAEGQQLELGELEGTTIGKLLEKGVGKLDTPEERAYFRTKFMAMAYKLAWVLAPLSMLILALLMAFRRGYTLYDHGVVSLYGLGFFGLMIALGMLLPEPVGGWYADLLPIVLPLHAMVHLKGAYGLSWTGASLRSVALGALSLVAFGLFVTGVFALTASL</sequence>
<dbReference type="InterPro" id="IPR022134">
    <property type="entry name" value="DUF3667"/>
</dbReference>
<proteinExistence type="predicted"/>
<comment type="caution">
    <text evidence="2">The sequence shown here is derived from an EMBL/GenBank/DDBJ whole genome shotgun (WGS) entry which is preliminary data.</text>
</comment>
<gene>
    <name evidence="2" type="ORF">ACFSC0_01695</name>
</gene>
<protein>
    <submittedName>
        <fullName evidence="2">DUF3667 domain-containing protein</fullName>
    </submittedName>
</protein>